<dbReference type="InterPro" id="IPR003439">
    <property type="entry name" value="ABC_transporter-like_ATP-bd"/>
</dbReference>
<evidence type="ECO:0000256" key="1">
    <source>
        <dbReference type="ARBA" id="ARBA00022741"/>
    </source>
</evidence>
<dbReference type="Pfam" id="PF00005">
    <property type="entry name" value="ABC_tran"/>
    <property type="match status" value="1"/>
</dbReference>
<dbReference type="SUPFAM" id="SSF52540">
    <property type="entry name" value="P-loop containing nucleoside triphosphate hydrolases"/>
    <property type="match status" value="1"/>
</dbReference>
<dbReference type="RefSeq" id="WP_265143103.1">
    <property type="nucleotide sequence ID" value="NZ_JAPCHZ010000001.1"/>
</dbReference>
<sequence length="221" mass="25207">MEILKLHVDSIEKSLDNQKILKDIYLSCETGEIVGILGRNGSGKSTLLKIIFGTMTSENKFVRVGTKVIKKISDNKNLIHYLPQNHFLPNHIKVKSLIALLCTSENAVILKTNELIKRFLNQKTQNLSEGEKRLVEILIMLFSDCKFLILDEPFHSLSPKIIEEIKNLIKGQCKDKGIIITDHQYKNIIEISDKTILLKEGSTKIINGIEDLKKFGYLRFD</sequence>
<comment type="caution">
    <text evidence="4">The sequence shown here is derived from an EMBL/GenBank/DDBJ whole genome shotgun (WGS) entry which is preliminary data.</text>
</comment>
<dbReference type="GO" id="GO:0005524">
    <property type="term" value="F:ATP binding"/>
    <property type="evidence" value="ECO:0007669"/>
    <property type="project" value="UniProtKB-KW"/>
</dbReference>
<dbReference type="InterPro" id="IPR003593">
    <property type="entry name" value="AAA+_ATPase"/>
</dbReference>
<dbReference type="EMBL" id="JAPCHZ010000001">
    <property type="protein sequence ID" value="MCW4450860.1"/>
    <property type="molecule type" value="Genomic_DNA"/>
</dbReference>
<accession>A0ABT3JK52</accession>
<gene>
    <name evidence="4" type="ORF">OK344_01395</name>
</gene>
<dbReference type="PANTHER" id="PTHR43158">
    <property type="entry name" value="SKFA PEPTIDE EXPORT ATP-BINDING PROTEIN SKFE"/>
    <property type="match status" value="1"/>
</dbReference>
<protein>
    <submittedName>
        <fullName evidence="4">ATP-binding cassette domain-containing protein</fullName>
    </submittedName>
</protein>
<dbReference type="SMART" id="SM00382">
    <property type="entry name" value="AAA"/>
    <property type="match status" value="1"/>
</dbReference>
<evidence type="ECO:0000313" key="5">
    <source>
        <dbReference type="Proteomes" id="UP001209107"/>
    </source>
</evidence>
<keyword evidence="2 4" id="KW-0067">ATP-binding</keyword>
<dbReference type="Gene3D" id="3.40.50.300">
    <property type="entry name" value="P-loop containing nucleotide triphosphate hydrolases"/>
    <property type="match status" value="1"/>
</dbReference>
<proteinExistence type="predicted"/>
<keyword evidence="1" id="KW-0547">Nucleotide-binding</keyword>
<dbReference type="Proteomes" id="UP001209107">
    <property type="component" value="Unassembled WGS sequence"/>
</dbReference>
<evidence type="ECO:0000313" key="4">
    <source>
        <dbReference type="EMBL" id="MCW4450860.1"/>
    </source>
</evidence>
<reference evidence="4 5" key="1">
    <citation type="submission" date="2022-10" db="EMBL/GenBank/DDBJ databases">
        <title>Kaistella sp. BT-6-1-3.</title>
        <authorList>
            <person name="Ai J."/>
            <person name="Deng Z."/>
        </authorList>
    </citation>
    <scope>NUCLEOTIDE SEQUENCE [LARGE SCALE GENOMIC DNA]</scope>
    <source>
        <strain evidence="4 5">BT6-1-3</strain>
    </source>
</reference>
<feature type="domain" description="ABC transporter" evidence="3">
    <location>
        <begin position="6"/>
        <end position="218"/>
    </location>
</feature>
<evidence type="ECO:0000259" key="3">
    <source>
        <dbReference type="PROSITE" id="PS50893"/>
    </source>
</evidence>
<keyword evidence="5" id="KW-1185">Reference proteome</keyword>
<organism evidence="4 5">
    <name type="scientific">Kaistella yananensis</name>
    <dbReference type="NCBI Taxonomy" id="2989820"/>
    <lineage>
        <taxon>Bacteria</taxon>
        <taxon>Pseudomonadati</taxon>
        <taxon>Bacteroidota</taxon>
        <taxon>Flavobacteriia</taxon>
        <taxon>Flavobacteriales</taxon>
        <taxon>Weeksellaceae</taxon>
        <taxon>Chryseobacterium group</taxon>
        <taxon>Kaistella</taxon>
    </lineage>
</organism>
<dbReference type="InterPro" id="IPR027417">
    <property type="entry name" value="P-loop_NTPase"/>
</dbReference>
<name>A0ABT3JK52_9FLAO</name>
<evidence type="ECO:0000256" key="2">
    <source>
        <dbReference type="ARBA" id="ARBA00022840"/>
    </source>
</evidence>
<dbReference type="PANTHER" id="PTHR43158:SF2">
    <property type="entry name" value="SKFA PEPTIDE EXPORT ATP-BINDING PROTEIN SKFE"/>
    <property type="match status" value="1"/>
</dbReference>
<dbReference type="PROSITE" id="PS50893">
    <property type="entry name" value="ABC_TRANSPORTER_2"/>
    <property type="match status" value="1"/>
</dbReference>